<evidence type="ECO:0000259" key="4">
    <source>
        <dbReference type="PROSITE" id="PS50022"/>
    </source>
</evidence>
<dbReference type="InterPro" id="IPR013783">
    <property type="entry name" value="Ig-like_fold"/>
</dbReference>
<organism evidence="6 7">
    <name type="scientific">Nematostella vectensis</name>
    <name type="common">Starlet sea anemone</name>
    <dbReference type="NCBI Taxonomy" id="45351"/>
    <lineage>
        <taxon>Eukaryota</taxon>
        <taxon>Metazoa</taxon>
        <taxon>Cnidaria</taxon>
        <taxon>Anthozoa</taxon>
        <taxon>Hexacorallia</taxon>
        <taxon>Actiniaria</taxon>
        <taxon>Edwardsiidae</taxon>
        <taxon>Nematostella</taxon>
    </lineage>
</organism>
<dbReference type="PANTHER" id="PTHR24543:SF291">
    <property type="entry name" value="SMOKE ALARM, ISOFORM D"/>
    <property type="match status" value="1"/>
</dbReference>
<dbReference type="Proteomes" id="UP000001593">
    <property type="component" value="Unassembled WGS sequence"/>
</dbReference>
<dbReference type="KEGG" id="nve:5515207"/>
<dbReference type="OMA" id="VCFHSNA"/>
<feature type="domain" description="Ig-like" evidence="5">
    <location>
        <begin position="491"/>
        <end position="569"/>
    </location>
</feature>
<keyword evidence="7" id="KW-1185">Reference proteome</keyword>
<keyword evidence="2" id="KW-1015">Disulfide bond</keyword>
<reference evidence="6 7" key="1">
    <citation type="journal article" date="2007" name="Science">
        <title>Sea anemone genome reveals ancestral eumetazoan gene repertoire and genomic organization.</title>
        <authorList>
            <person name="Putnam N.H."/>
            <person name="Srivastava M."/>
            <person name="Hellsten U."/>
            <person name="Dirks B."/>
            <person name="Chapman J."/>
            <person name="Salamov A."/>
            <person name="Terry A."/>
            <person name="Shapiro H."/>
            <person name="Lindquist E."/>
            <person name="Kapitonov V.V."/>
            <person name="Jurka J."/>
            <person name="Genikhovich G."/>
            <person name="Grigoriev I.V."/>
            <person name="Lucas S.M."/>
            <person name="Steele R.E."/>
            <person name="Finnerty J.R."/>
            <person name="Technau U."/>
            <person name="Martindale M.Q."/>
            <person name="Rokhsar D.S."/>
        </authorList>
    </citation>
    <scope>NUCLEOTIDE SEQUENCE [LARGE SCALE GENOMIC DNA]</scope>
    <source>
        <strain evidence="7">CH2 X CH6</strain>
    </source>
</reference>
<dbReference type="InterPro" id="IPR003599">
    <property type="entry name" value="Ig_sub"/>
</dbReference>
<sequence>MPLSSLLVVSCIFLLSNKVQLSQSASVEKECNDPLGLASDLPDSKFNSSSELSSSTRPHHGRLHNAHAWCAAANKADQYLEIDLGLVRMIKSIAVQGNPTADQFVTSFALESSVVAESWLKYVETGARRIFQGNSDGGRIVKHSLLHVVAASRIRVRPVTWYGHVCLRVELYGCDADSLVPLGMNSGEIPSWAITASSSYYDHPPTYGRLYLSIADGSTCWASGSGDTAPFFQVNLGRPRYVTAIATQRRYGWGQRVTAYNVKHGDCVTWKTIAEDSGQAKVFPGNTLDNEDVVRNVLPQVVLARCLRILPTAFEAHSSLRAELYSYGMATASDLVAGNTDAVYSASTSLYSDHQPDYAKFSSYQGYRAWCPLTVHGSHWLQICLGHVTLVTGVVTQRRGDSYEVWVTSFQVSHSLDGTNFQYYNEEPGGAIKTFSCGSQVTTACKTIFMSSIKAKCIRLHTLAWNTQAAGNYLCMRAQLIGHIKGTVGAPVFSDVASDVTAYQHEDVTLSCNSAGDLPITTSWSRDDQVLQTSTSQTNLALSNVTSLQTGHYKCTVTNARGSNSRIVHLLVKEPLSMCSNYVTLADDSRLSSRVTATLQTDDVSLNESNWYLLSGQTGYYRLPVRAVPEGRCGATSSGWMNGGHPSVQDGVVKRTVCFHSNAEVCRYSVTILVRNCFGYHVYRFKKLDASWNARYCAENFNEGGFDKPEVRLFSSPPLDYVNTQGDGHMTHKEYHVTSDFACMQYCMLHPGCRTFKYDASLMTCMLSNSTTDDQRILSQAVFFYGKTGT</sequence>
<dbReference type="PANTHER" id="PTHR24543">
    <property type="entry name" value="MULTICOPPER OXIDASE-RELATED"/>
    <property type="match status" value="1"/>
</dbReference>
<dbReference type="Pfam" id="PF00754">
    <property type="entry name" value="F5_F8_type_C"/>
    <property type="match status" value="3"/>
</dbReference>
<dbReference type="Pfam" id="PF00047">
    <property type="entry name" value="ig"/>
    <property type="match status" value="1"/>
</dbReference>
<dbReference type="Pfam" id="PF23283">
    <property type="entry name" value="D8C_UMOD"/>
    <property type="match status" value="1"/>
</dbReference>
<evidence type="ECO:0000313" key="7">
    <source>
        <dbReference type="Proteomes" id="UP000001593"/>
    </source>
</evidence>
<dbReference type="PROSITE" id="PS50835">
    <property type="entry name" value="IG_LIKE"/>
    <property type="match status" value="1"/>
</dbReference>
<dbReference type="Gene3D" id="2.60.120.260">
    <property type="entry name" value="Galactose-binding domain-like"/>
    <property type="match status" value="3"/>
</dbReference>
<dbReference type="InParanoid" id="A7RYZ8"/>
<dbReference type="SMART" id="SM00231">
    <property type="entry name" value="FA58C"/>
    <property type="match status" value="3"/>
</dbReference>
<dbReference type="Gene3D" id="3.50.4.10">
    <property type="entry name" value="Hepatocyte Growth Factor"/>
    <property type="match status" value="1"/>
</dbReference>
<dbReference type="InterPro" id="IPR057774">
    <property type="entry name" value="D8C_UMOD/GP2/OIT3-like"/>
</dbReference>
<feature type="domain" description="F5/8 type C" evidence="4">
    <location>
        <begin position="328"/>
        <end position="483"/>
    </location>
</feature>
<dbReference type="STRING" id="45351.A7RYZ8"/>
<dbReference type="InterPro" id="IPR000421">
    <property type="entry name" value="FA58C"/>
</dbReference>
<feature type="domain" description="F5/8 type C" evidence="4">
    <location>
        <begin position="31"/>
        <end position="174"/>
    </location>
</feature>
<name>A7RYZ8_NEMVE</name>
<dbReference type="Pfam" id="PF00024">
    <property type="entry name" value="PAN_1"/>
    <property type="match status" value="1"/>
</dbReference>
<dbReference type="InterPro" id="IPR036179">
    <property type="entry name" value="Ig-like_dom_sf"/>
</dbReference>
<dbReference type="Gene3D" id="2.60.40.10">
    <property type="entry name" value="Immunoglobulins"/>
    <property type="match status" value="1"/>
</dbReference>
<dbReference type="InterPro" id="IPR003609">
    <property type="entry name" value="Pan_app"/>
</dbReference>
<dbReference type="PROSITE" id="PS50022">
    <property type="entry name" value="FA58C_3"/>
    <property type="match status" value="3"/>
</dbReference>
<dbReference type="SUPFAM" id="SSF48726">
    <property type="entry name" value="Immunoglobulin"/>
    <property type="match status" value="1"/>
</dbReference>
<dbReference type="InterPro" id="IPR007110">
    <property type="entry name" value="Ig-like_dom"/>
</dbReference>
<dbReference type="FunFam" id="2.60.120.260:FF:000016">
    <property type="entry name" value="Contactin-associated protein-like 4 isoform 1"/>
    <property type="match status" value="1"/>
</dbReference>
<dbReference type="InterPro" id="IPR013151">
    <property type="entry name" value="Immunoglobulin_dom"/>
</dbReference>
<dbReference type="OrthoDB" id="5961158at2759"/>
<dbReference type="PhylomeDB" id="A7RYZ8"/>
<protein>
    <submittedName>
        <fullName evidence="6">Uncharacterized protein</fullName>
    </submittedName>
</protein>
<evidence type="ECO:0000256" key="2">
    <source>
        <dbReference type="ARBA" id="ARBA00023157"/>
    </source>
</evidence>
<feature type="signal peptide" evidence="3">
    <location>
        <begin position="1"/>
        <end position="24"/>
    </location>
</feature>
<feature type="chain" id="PRO_5002714871" evidence="3">
    <location>
        <begin position="25"/>
        <end position="790"/>
    </location>
</feature>
<dbReference type="InterPro" id="IPR008979">
    <property type="entry name" value="Galactose-bd-like_sf"/>
</dbReference>
<evidence type="ECO:0000313" key="6">
    <source>
        <dbReference type="EMBL" id="EDO43316.1"/>
    </source>
</evidence>
<dbReference type="EMBL" id="DS469555">
    <property type="protein sequence ID" value="EDO43316.1"/>
    <property type="molecule type" value="Genomic_DNA"/>
</dbReference>
<dbReference type="HOGENOM" id="CLU_355384_0_0_1"/>
<accession>A7RYZ8</accession>
<dbReference type="CDD" id="cd00057">
    <property type="entry name" value="FA58C"/>
    <property type="match status" value="2"/>
</dbReference>
<dbReference type="PROSITE" id="PS01285">
    <property type="entry name" value="FA58C_1"/>
    <property type="match status" value="1"/>
</dbReference>
<evidence type="ECO:0000256" key="1">
    <source>
        <dbReference type="ARBA" id="ARBA00022729"/>
    </source>
</evidence>
<gene>
    <name evidence="6" type="ORF">NEMVEDRAFT_v1g241670</name>
</gene>
<dbReference type="SMART" id="SM00409">
    <property type="entry name" value="IG"/>
    <property type="match status" value="1"/>
</dbReference>
<dbReference type="AlphaFoldDB" id="A7RYZ8"/>
<dbReference type="SUPFAM" id="SSF49785">
    <property type="entry name" value="Galactose-binding domain-like"/>
    <property type="match status" value="3"/>
</dbReference>
<evidence type="ECO:0000259" key="5">
    <source>
        <dbReference type="PROSITE" id="PS50835"/>
    </source>
</evidence>
<proteinExistence type="predicted"/>
<dbReference type="PROSITE" id="PS01286">
    <property type="entry name" value="FA58C_2"/>
    <property type="match status" value="1"/>
</dbReference>
<dbReference type="eggNOG" id="KOG3516">
    <property type="taxonomic scope" value="Eukaryota"/>
</dbReference>
<evidence type="ECO:0000256" key="3">
    <source>
        <dbReference type="SAM" id="SignalP"/>
    </source>
</evidence>
<keyword evidence="1 3" id="KW-0732">Signal</keyword>
<dbReference type="InterPro" id="IPR003598">
    <property type="entry name" value="Ig_sub2"/>
</dbReference>
<dbReference type="CDD" id="cd00096">
    <property type="entry name" value="Ig"/>
    <property type="match status" value="1"/>
</dbReference>
<dbReference type="SMART" id="SM00408">
    <property type="entry name" value="IGc2"/>
    <property type="match status" value="1"/>
</dbReference>
<feature type="domain" description="F5/8 type C" evidence="4">
    <location>
        <begin position="176"/>
        <end position="327"/>
    </location>
</feature>